<evidence type="ECO:0000313" key="1">
    <source>
        <dbReference type="EMBL" id="KIM77894.1"/>
    </source>
</evidence>
<gene>
    <name evidence="1" type="ORF">PILCRDRAFT_605285</name>
</gene>
<dbReference type="EMBL" id="KN833020">
    <property type="protein sequence ID" value="KIM77894.1"/>
    <property type="molecule type" value="Genomic_DNA"/>
</dbReference>
<name>A0A0C3FDN3_PILCF</name>
<evidence type="ECO:0000313" key="2">
    <source>
        <dbReference type="Proteomes" id="UP000054166"/>
    </source>
</evidence>
<dbReference type="Proteomes" id="UP000054166">
    <property type="component" value="Unassembled WGS sequence"/>
</dbReference>
<proteinExistence type="predicted"/>
<reference evidence="2" key="2">
    <citation type="submission" date="2015-01" db="EMBL/GenBank/DDBJ databases">
        <title>Evolutionary Origins and Diversification of the Mycorrhizal Mutualists.</title>
        <authorList>
            <consortium name="DOE Joint Genome Institute"/>
            <consortium name="Mycorrhizal Genomics Consortium"/>
            <person name="Kohler A."/>
            <person name="Kuo A."/>
            <person name="Nagy L.G."/>
            <person name="Floudas D."/>
            <person name="Copeland A."/>
            <person name="Barry K.W."/>
            <person name="Cichocki N."/>
            <person name="Veneault-Fourrey C."/>
            <person name="LaButti K."/>
            <person name="Lindquist E.A."/>
            <person name="Lipzen A."/>
            <person name="Lundell T."/>
            <person name="Morin E."/>
            <person name="Murat C."/>
            <person name="Riley R."/>
            <person name="Ohm R."/>
            <person name="Sun H."/>
            <person name="Tunlid A."/>
            <person name="Henrissat B."/>
            <person name="Grigoriev I.V."/>
            <person name="Hibbett D.S."/>
            <person name="Martin F."/>
        </authorList>
    </citation>
    <scope>NUCLEOTIDE SEQUENCE [LARGE SCALE GENOMIC DNA]</scope>
    <source>
        <strain evidence="2">F 1598</strain>
    </source>
</reference>
<sequence>MVSLQFSCRIARLNPWPSPKSKSQHIVTNRHTNEPVGQIHLSEPGRVQTKCESHTVSDHACRWPFVMIYFRISHWTLYDSSILPRDSVVSRSA</sequence>
<protein>
    <submittedName>
        <fullName evidence="1">Uncharacterized protein</fullName>
    </submittedName>
</protein>
<reference evidence="1 2" key="1">
    <citation type="submission" date="2014-04" db="EMBL/GenBank/DDBJ databases">
        <authorList>
            <consortium name="DOE Joint Genome Institute"/>
            <person name="Kuo A."/>
            <person name="Tarkka M."/>
            <person name="Buscot F."/>
            <person name="Kohler A."/>
            <person name="Nagy L.G."/>
            <person name="Floudas D."/>
            <person name="Copeland A."/>
            <person name="Barry K.W."/>
            <person name="Cichocki N."/>
            <person name="Veneault-Fourrey C."/>
            <person name="LaButti K."/>
            <person name="Lindquist E.A."/>
            <person name="Lipzen A."/>
            <person name="Lundell T."/>
            <person name="Morin E."/>
            <person name="Murat C."/>
            <person name="Sun H."/>
            <person name="Tunlid A."/>
            <person name="Henrissat B."/>
            <person name="Grigoriev I.V."/>
            <person name="Hibbett D.S."/>
            <person name="Martin F."/>
            <person name="Nordberg H.P."/>
            <person name="Cantor M.N."/>
            <person name="Hua S.X."/>
        </authorList>
    </citation>
    <scope>NUCLEOTIDE SEQUENCE [LARGE SCALE GENOMIC DNA]</scope>
    <source>
        <strain evidence="1 2">F 1598</strain>
    </source>
</reference>
<dbReference type="HOGENOM" id="CLU_2400466_0_0_1"/>
<dbReference type="InParanoid" id="A0A0C3FDN3"/>
<dbReference type="AlphaFoldDB" id="A0A0C3FDN3"/>
<accession>A0A0C3FDN3</accession>
<organism evidence="1 2">
    <name type="scientific">Piloderma croceum (strain F 1598)</name>
    <dbReference type="NCBI Taxonomy" id="765440"/>
    <lineage>
        <taxon>Eukaryota</taxon>
        <taxon>Fungi</taxon>
        <taxon>Dikarya</taxon>
        <taxon>Basidiomycota</taxon>
        <taxon>Agaricomycotina</taxon>
        <taxon>Agaricomycetes</taxon>
        <taxon>Agaricomycetidae</taxon>
        <taxon>Atheliales</taxon>
        <taxon>Atheliaceae</taxon>
        <taxon>Piloderma</taxon>
    </lineage>
</organism>
<keyword evidence="2" id="KW-1185">Reference proteome</keyword>